<keyword evidence="1" id="KW-0472">Membrane</keyword>
<keyword evidence="1" id="KW-1133">Transmembrane helix</keyword>
<organism evidence="2 3">
    <name type="scientific">Symbiodinium natans</name>
    <dbReference type="NCBI Taxonomy" id="878477"/>
    <lineage>
        <taxon>Eukaryota</taxon>
        <taxon>Sar</taxon>
        <taxon>Alveolata</taxon>
        <taxon>Dinophyceae</taxon>
        <taxon>Suessiales</taxon>
        <taxon>Symbiodiniaceae</taxon>
        <taxon>Symbiodinium</taxon>
    </lineage>
</organism>
<dbReference type="AlphaFoldDB" id="A0A812TSS1"/>
<protein>
    <submittedName>
        <fullName evidence="2">Uncharacterized protein</fullName>
    </submittedName>
</protein>
<reference evidence="2" key="1">
    <citation type="submission" date="2021-02" db="EMBL/GenBank/DDBJ databases">
        <authorList>
            <person name="Dougan E. K."/>
            <person name="Rhodes N."/>
            <person name="Thang M."/>
            <person name="Chan C."/>
        </authorList>
    </citation>
    <scope>NUCLEOTIDE SEQUENCE</scope>
</reference>
<keyword evidence="1" id="KW-0812">Transmembrane</keyword>
<dbReference type="EMBL" id="CAJNDS010002601">
    <property type="protein sequence ID" value="CAE7540428.1"/>
    <property type="molecule type" value="Genomic_DNA"/>
</dbReference>
<gene>
    <name evidence="2" type="ORF">SNAT2548_LOCUS30303</name>
</gene>
<proteinExistence type="predicted"/>
<feature type="transmembrane region" description="Helical" evidence="1">
    <location>
        <begin position="48"/>
        <end position="70"/>
    </location>
</feature>
<dbReference type="Proteomes" id="UP000604046">
    <property type="component" value="Unassembled WGS sequence"/>
</dbReference>
<feature type="transmembrane region" description="Helical" evidence="1">
    <location>
        <begin position="76"/>
        <end position="96"/>
    </location>
</feature>
<accession>A0A812TSS1</accession>
<evidence type="ECO:0000313" key="2">
    <source>
        <dbReference type="EMBL" id="CAE7540428.1"/>
    </source>
</evidence>
<dbReference type="OrthoDB" id="423067at2759"/>
<evidence type="ECO:0000256" key="1">
    <source>
        <dbReference type="SAM" id="Phobius"/>
    </source>
</evidence>
<keyword evidence="3" id="KW-1185">Reference proteome</keyword>
<evidence type="ECO:0000313" key="3">
    <source>
        <dbReference type="Proteomes" id="UP000604046"/>
    </source>
</evidence>
<comment type="caution">
    <text evidence="2">The sequence shown here is derived from an EMBL/GenBank/DDBJ whole genome shotgun (WGS) entry which is preliminary data.</text>
</comment>
<sequence length="223" mass="25420">MQFDLERLGAAKEVVAAPGRCSEDSILEFVEEITAVERRWRCFLRLHVAIDSLMPMTYIFMLIMVLLPAQEDVRNFAQFVLVWSIGAPLAMAYLWLQVLSLARFNEQIFAWPLATRDNDVYRALYQNQEKMTFSVFGFTITLQRIRVTVISFVIGVLCKSVVQLVMDAAKEEPVESATELKALNPNIKFVCAPPSHASTYIYIYVCMPRNCGSRLSSSRPEFS</sequence>
<name>A0A812TSS1_9DINO</name>